<sequence>MARHRFEDNDNDEKWGGPELAEKVDHEPQRHNEDRRSRRRQPEEEPSHPQQG</sequence>
<dbReference type="EMBL" id="BNAV01000002">
    <property type="protein sequence ID" value="GHF47531.1"/>
    <property type="molecule type" value="Genomic_DNA"/>
</dbReference>
<evidence type="ECO:0000313" key="2">
    <source>
        <dbReference type="EMBL" id="GHF47531.1"/>
    </source>
</evidence>
<protein>
    <submittedName>
        <fullName evidence="2">Uncharacterized protein</fullName>
    </submittedName>
</protein>
<name>A0A8H9MCX3_9PSEU</name>
<reference evidence="2" key="2">
    <citation type="submission" date="2020-09" db="EMBL/GenBank/DDBJ databases">
        <authorList>
            <person name="Sun Q."/>
            <person name="Zhou Y."/>
        </authorList>
    </citation>
    <scope>NUCLEOTIDE SEQUENCE</scope>
    <source>
        <strain evidence="2">CGMCC 4.7679</strain>
    </source>
</reference>
<gene>
    <name evidence="2" type="ORF">GCM10017566_20930</name>
</gene>
<organism evidence="2 3">
    <name type="scientific">Amycolatopsis bartoniae</name>
    <dbReference type="NCBI Taxonomy" id="941986"/>
    <lineage>
        <taxon>Bacteria</taxon>
        <taxon>Bacillati</taxon>
        <taxon>Actinomycetota</taxon>
        <taxon>Actinomycetes</taxon>
        <taxon>Pseudonocardiales</taxon>
        <taxon>Pseudonocardiaceae</taxon>
        <taxon>Amycolatopsis</taxon>
    </lineage>
</organism>
<reference evidence="2" key="1">
    <citation type="journal article" date="2014" name="Int. J. Syst. Evol. Microbiol.">
        <title>Complete genome sequence of Corynebacterium casei LMG S-19264T (=DSM 44701T), isolated from a smear-ripened cheese.</title>
        <authorList>
            <consortium name="US DOE Joint Genome Institute (JGI-PGF)"/>
            <person name="Walter F."/>
            <person name="Albersmeier A."/>
            <person name="Kalinowski J."/>
            <person name="Ruckert C."/>
        </authorList>
    </citation>
    <scope>NUCLEOTIDE SEQUENCE</scope>
    <source>
        <strain evidence="2">CGMCC 4.7679</strain>
    </source>
</reference>
<dbReference type="RefSeq" id="WP_183176505.1">
    <property type="nucleotide sequence ID" value="NZ_BNAV01000002.1"/>
</dbReference>
<dbReference type="Proteomes" id="UP000658656">
    <property type="component" value="Unassembled WGS sequence"/>
</dbReference>
<proteinExistence type="predicted"/>
<keyword evidence="3" id="KW-1185">Reference proteome</keyword>
<feature type="region of interest" description="Disordered" evidence="1">
    <location>
        <begin position="1"/>
        <end position="52"/>
    </location>
</feature>
<evidence type="ECO:0000256" key="1">
    <source>
        <dbReference type="SAM" id="MobiDB-lite"/>
    </source>
</evidence>
<evidence type="ECO:0000313" key="3">
    <source>
        <dbReference type="Proteomes" id="UP000658656"/>
    </source>
</evidence>
<comment type="caution">
    <text evidence="2">The sequence shown here is derived from an EMBL/GenBank/DDBJ whole genome shotgun (WGS) entry which is preliminary data.</text>
</comment>
<dbReference type="AlphaFoldDB" id="A0A8H9MCX3"/>
<accession>A0A8H9MCX3</accession>